<feature type="compositionally biased region" description="Low complexity" evidence="1">
    <location>
        <begin position="124"/>
        <end position="135"/>
    </location>
</feature>
<organism evidence="2 3">
    <name type="scientific">Prorocentrum cordatum</name>
    <dbReference type="NCBI Taxonomy" id="2364126"/>
    <lineage>
        <taxon>Eukaryota</taxon>
        <taxon>Sar</taxon>
        <taxon>Alveolata</taxon>
        <taxon>Dinophyceae</taxon>
        <taxon>Prorocentrales</taxon>
        <taxon>Prorocentraceae</taxon>
        <taxon>Prorocentrum</taxon>
    </lineage>
</organism>
<feature type="non-terminal residue" evidence="2">
    <location>
        <position position="143"/>
    </location>
</feature>
<keyword evidence="3" id="KW-1185">Reference proteome</keyword>
<feature type="region of interest" description="Disordered" evidence="1">
    <location>
        <begin position="1"/>
        <end position="143"/>
    </location>
</feature>
<comment type="caution">
    <text evidence="2">The sequence shown here is derived from an EMBL/GenBank/DDBJ whole genome shotgun (WGS) entry which is preliminary data.</text>
</comment>
<dbReference type="EMBL" id="CAUYUJ010016371">
    <property type="protein sequence ID" value="CAK0864493.1"/>
    <property type="molecule type" value="Genomic_DNA"/>
</dbReference>
<evidence type="ECO:0000256" key="1">
    <source>
        <dbReference type="SAM" id="MobiDB-lite"/>
    </source>
</evidence>
<feature type="non-terminal residue" evidence="2">
    <location>
        <position position="1"/>
    </location>
</feature>
<accession>A0ABN9UWG8</accession>
<sequence length="143" mass="15310">SRPGPRRAGQRSAYGAAEVRRGRPPPGSRPGGAGAAAAGRPRVRRAAARAGRPPRRSGDPGGGRRHRHRAAARAGDRAHLRGLRSPGAARHRPPVADRRPRLHPVAHGPAVQGRGRQGLRHPWPHGGRPWRGGLLPPQPRVWL</sequence>
<feature type="compositionally biased region" description="Basic residues" evidence="1">
    <location>
        <begin position="41"/>
        <end position="55"/>
    </location>
</feature>
<protein>
    <submittedName>
        <fullName evidence="2">Uncharacterized protein</fullName>
    </submittedName>
</protein>
<evidence type="ECO:0000313" key="3">
    <source>
        <dbReference type="Proteomes" id="UP001189429"/>
    </source>
</evidence>
<evidence type="ECO:0000313" key="2">
    <source>
        <dbReference type="EMBL" id="CAK0864493.1"/>
    </source>
</evidence>
<proteinExistence type="predicted"/>
<name>A0ABN9UWG8_9DINO</name>
<gene>
    <name evidence="2" type="ORF">PCOR1329_LOCUS52374</name>
</gene>
<reference evidence="2" key="1">
    <citation type="submission" date="2023-10" db="EMBL/GenBank/DDBJ databases">
        <authorList>
            <person name="Chen Y."/>
            <person name="Shah S."/>
            <person name="Dougan E. K."/>
            <person name="Thang M."/>
            <person name="Chan C."/>
        </authorList>
    </citation>
    <scope>NUCLEOTIDE SEQUENCE [LARGE SCALE GENOMIC DNA]</scope>
</reference>
<dbReference type="Proteomes" id="UP001189429">
    <property type="component" value="Unassembled WGS sequence"/>
</dbReference>